<evidence type="ECO:0000313" key="1">
    <source>
        <dbReference type="EMBL" id="RKP29838.1"/>
    </source>
</evidence>
<name>A0A4P9ZB31_9ASCO</name>
<proteinExistence type="predicted"/>
<feature type="non-terminal residue" evidence="1">
    <location>
        <position position="1"/>
    </location>
</feature>
<dbReference type="OrthoDB" id="4083233at2759"/>
<accession>A0A4P9ZB31</accession>
<gene>
    <name evidence="1" type="ORF">METBISCDRAFT_3633</name>
</gene>
<evidence type="ECO:0000313" key="2">
    <source>
        <dbReference type="Proteomes" id="UP000268321"/>
    </source>
</evidence>
<dbReference type="Proteomes" id="UP000268321">
    <property type="component" value="Unassembled WGS sequence"/>
</dbReference>
<protein>
    <submittedName>
        <fullName evidence="1">Uncharacterized protein</fullName>
    </submittedName>
</protein>
<dbReference type="EMBL" id="ML004473">
    <property type="protein sequence ID" value="RKP29838.1"/>
    <property type="molecule type" value="Genomic_DNA"/>
</dbReference>
<feature type="non-terminal residue" evidence="1">
    <location>
        <position position="300"/>
    </location>
</feature>
<reference evidence="2" key="1">
    <citation type="journal article" date="2018" name="Nat. Microbiol.">
        <title>Leveraging single-cell genomics to expand the fungal tree of life.</title>
        <authorList>
            <person name="Ahrendt S.R."/>
            <person name="Quandt C.A."/>
            <person name="Ciobanu D."/>
            <person name="Clum A."/>
            <person name="Salamov A."/>
            <person name="Andreopoulos B."/>
            <person name="Cheng J.F."/>
            <person name="Woyke T."/>
            <person name="Pelin A."/>
            <person name="Henrissat B."/>
            <person name="Reynolds N.K."/>
            <person name="Benny G.L."/>
            <person name="Smith M.E."/>
            <person name="James T.Y."/>
            <person name="Grigoriev I.V."/>
        </authorList>
    </citation>
    <scope>NUCLEOTIDE SEQUENCE [LARGE SCALE GENOMIC DNA]</scope>
    <source>
        <strain evidence="2">Baker2002</strain>
    </source>
</reference>
<sequence>FSPTLIEQLPNMSVEELTKLEILISREFSALSRDYVEARKSRIDSLLKSVNAQIKIIQGHDAEWTDLYLNQLAALEDYIAYPEALMQHSKRFKELLGSVKLPWELDDLFHSRGDQLPFAKYFQQIILPHQKELMALDNQRNYSSALVDQLAEKNHFILWNQYRADIVEYKEKLVRQTYEELAELHEEYYGINSNEMFVRGNKSYYRSVVPVSGSDLNESTQVRLAPANIDSFSDIKNRYHKKNKIEITSSKYDALERLRVFNTEQGKHAIPQVYDATVRLVGCLGLTEEDIAADLALISS</sequence>
<organism evidence="1 2">
    <name type="scientific">Metschnikowia bicuspidata</name>
    <dbReference type="NCBI Taxonomy" id="27322"/>
    <lineage>
        <taxon>Eukaryota</taxon>
        <taxon>Fungi</taxon>
        <taxon>Dikarya</taxon>
        <taxon>Ascomycota</taxon>
        <taxon>Saccharomycotina</taxon>
        <taxon>Pichiomycetes</taxon>
        <taxon>Metschnikowiaceae</taxon>
        <taxon>Metschnikowia</taxon>
    </lineage>
</organism>
<keyword evidence="2" id="KW-1185">Reference proteome</keyword>
<dbReference type="AlphaFoldDB" id="A0A4P9ZB31"/>